<name>A0A0D1XQD2_ANEMI</name>
<keyword evidence="1" id="KW-0472">Membrane</keyword>
<dbReference type="Proteomes" id="UP000037269">
    <property type="component" value="Unassembled WGS sequence"/>
</dbReference>
<feature type="transmembrane region" description="Helical" evidence="1">
    <location>
        <begin position="35"/>
        <end position="57"/>
    </location>
</feature>
<dbReference type="Proteomes" id="UP000182836">
    <property type="component" value="Unassembled WGS sequence"/>
</dbReference>
<dbReference type="EMBL" id="FNED01000006">
    <property type="protein sequence ID" value="SDI64739.1"/>
    <property type="molecule type" value="Genomic_DNA"/>
</dbReference>
<dbReference type="EMBL" id="LGUG01000004">
    <property type="protein sequence ID" value="KON95283.1"/>
    <property type="molecule type" value="Genomic_DNA"/>
</dbReference>
<dbReference type="PATRIC" id="fig|47500.12.peg.5407"/>
<feature type="transmembrane region" description="Helical" evidence="1">
    <location>
        <begin position="6"/>
        <end position="28"/>
    </location>
</feature>
<keyword evidence="4" id="KW-1185">Reference proteome</keyword>
<evidence type="ECO:0000313" key="5">
    <source>
        <dbReference type="Proteomes" id="UP000182836"/>
    </source>
</evidence>
<accession>A0A0D1XQD2</accession>
<sequence>MFWGPISLMGFFCTIVFLGFAFISLFSVFRKKGSFVNSIVGIALSAVFFAVFAFGAVKVQQNNEVAGDKLNQRSVAVIATQLHTNLKR</sequence>
<keyword evidence="1" id="KW-0812">Transmembrane</keyword>
<evidence type="ECO:0000256" key="1">
    <source>
        <dbReference type="SAM" id="Phobius"/>
    </source>
</evidence>
<evidence type="ECO:0000313" key="2">
    <source>
        <dbReference type="EMBL" id="KON95283.1"/>
    </source>
</evidence>
<reference evidence="3 5" key="2">
    <citation type="submission" date="2016-10" db="EMBL/GenBank/DDBJ databases">
        <authorList>
            <person name="de Groot N.N."/>
        </authorList>
    </citation>
    <scope>NUCLEOTIDE SEQUENCE [LARGE SCALE GENOMIC DNA]</scope>
    <source>
        <strain evidence="3 5">DSM 2895</strain>
    </source>
</reference>
<evidence type="ECO:0000313" key="3">
    <source>
        <dbReference type="EMBL" id="SDI64739.1"/>
    </source>
</evidence>
<proteinExistence type="predicted"/>
<dbReference type="AlphaFoldDB" id="A0A0D1XQD2"/>
<protein>
    <submittedName>
        <fullName evidence="2">Uncharacterized protein</fullName>
    </submittedName>
</protein>
<reference evidence="2 4" key="1">
    <citation type="submission" date="2015-07" db="EMBL/GenBank/DDBJ databases">
        <title>Fjat-14205 dsm 2895.</title>
        <authorList>
            <person name="Liu B."/>
            <person name="Wang J."/>
            <person name="Zhu Y."/>
            <person name="Liu G."/>
            <person name="Chen Q."/>
            <person name="Chen Z."/>
            <person name="Lan J."/>
            <person name="Che J."/>
            <person name="Ge C."/>
            <person name="Shi H."/>
            <person name="Pan Z."/>
            <person name="Liu X."/>
        </authorList>
    </citation>
    <scope>NUCLEOTIDE SEQUENCE [LARGE SCALE GENOMIC DNA]</scope>
    <source>
        <strain evidence="2 4">DSM 2895</strain>
    </source>
</reference>
<keyword evidence="1" id="KW-1133">Transmembrane helix</keyword>
<gene>
    <name evidence="2" type="ORF">AF333_07115</name>
    <name evidence="3" type="ORF">SAMN04487909_10630</name>
</gene>
<organism evidence="2 4">
    <name type="scientific">Aneurinibacillus migulanus</name>
    <name type="common">Bacillus migulanus</name>
    <dbReference type="NCBI Taxonomy" id="47500"/>
    <lineage>
        <taxon>Bacteria</taxon>
        <taxon>Bacillati</taxon>
        <taxon>Bacillota</taxon>
        <taxon>Bacilli</taxon>
        <taxon>Bacillales</taxon>
        <taxon>Paenibacillaceae</taxon>
        <taxon>Aneurinibacillus group</taxon>
        <taxon>Aneurinibacillus</taxon>
    </lineage>
</organism>
<evidence type="ECO:0000313" key="4">
    <source>
        <dbReference type="Proteomes" id="UP000037269"/>
    </source>
</evidence>